<gene>
    <name evidence="1" type="ORF">EKO24_013245</name>
</gene>
<dbReference type="InterPro" id="IPR007460">
    <property type="entry name" value="BrnT_toxin"/>
</dbReference>
<name>A0ABY3C8U4_9GAMM</name>
<comment type="caution">
    <text evidence="1">The sequence shown here is derived from an EMBL/GenBank/DDBJ whole genome shotgun (WGS) entry which is preliminary data.</text>
</comment>
<evidence type="ECO:0000313" key="2">
    <source>
        <dbReference type="Proteomes" id="UP000733744"/>
    </source>
</evidence>
<dbReference type="EMBL" id="RYFG02000103">
    <property type="protein sequence ID" value="TRW93075.1"/>
    <property type="molecule type" value="Genomic_DNA"/>
</dbReference>
<dbReference type="InterPro" id="IPR038573">
    <property type="entry name" value="BrnT_sf"/>
</dbReference>
<accession>A0ABY3C8U4</accession>
<reference evidence="1 2" key="1">
    <citation type="journal article" date="2019" name="Antonie Van Leeuwenhoek">
        <title>Description of 'Ca. Methylobacter oryzae' KRF1, a novel species from the environmentally important Methylobacter clade 2.</title>
        <authorList>
            <person name="Khatri K."/>
            <person name="Mohite J.A."/>
            <person name="Pandit P.S."/>
            <person name="Bahulikar R."/>
            <person name="Rahalkar M.C."/>
        </authorList>
    </citation>
    <scope>NUCLEOTIDE SEQUENCE [LARGE SCALE GENOMIC DNA]</scope>
    <source>
        <strain evidence="1 2">KRF1</strain>
    </source>
</reference>
<evidence type="ECO:0000313" key="1">
    <source>
        <dbReference type="EMBL" id="TRW93075.1"/>
    </source>
</evidence>
<dbReference type="Gene3D" id="3.10.450.530">
    <property type="entry name" value="Ribonuclease toxin, BrnT, of type II toxin-antitoxin system"/>
    <property type="match status" value="1"/>
</dbReference>
<sequence length="91" mass="10746">MDFTCNPIKNETNIRERGLPLLTARLMFNKGMLVREDTRKTYSERRFIGYNTIDGRLMVVVFCTPSDNCIHIISFRKANRREQTKFENKAL</sequence>
<dbReference type="RefSeq" id="WP_127027510.1">
    <property type="nucleotide sequence ID" value="NZ_RYFG02000103.1"/>
</dbReference>
<keyword evidence="2" id="KW-1185">Reference proteome</keyword>
<proteinExistence type="predicted"/>
<organism evidence="1 2">
    <name type="scientific">Candidatus Methylobacter oryzae</name>
    <dbReference type="NCBI Taxonomy" id="2497749"/>
    <lineage>
        <taxon>Bacteria</taxon>
        <taxon>Pseudomonadati</taxon>
        <taxon>Pseudomonadota</taxon>
        <taxon>Gammaproteobacteria</taxon>
        <taxon>Methylococcales</taxon>
        <taxon>Methylococcaceae</taxon>
        <taxon>Methylobacter</taxon>
    </lineage>
</organism>
<protein>
    <submittedName>
        <fullName evidence="1">BrnT family toxin</fullName>
    </submittedName>
</protein>
<dbReference type="Pfam" id="PF04365">
    <property type="entry name" value="BrnT_toxin"/>
    <property type="match status" value="1"/>
</dbReference>
<dbReference type="Proteomes" id="UP000733744">
    <property type="component" value="Unassembled WGS sequence"/>
</dbReference>